<feature type="signal peptide" evidence="2">
    <location>
        <begin position="1"/>
        <end position="19"/>
    </location>
</feature>
<keyword evidence="1" id="KW-0812">Transmembrane</keyword>
<keyword evidence="4" id="KW-1185">Reference proteome</keyword>
<keyword evidence="2" id="KW-0732">Signal</keyword>
<gene>
    <name evidence="3" type="ORF">PBRA_005696</name>
</gene>
<keyword evidence="1" id="KW-1133">Transmembrane helix</keyword>
<evidence type="ECO:0000313" key="4">
    <source>
        <dbReference type="Proteomes" id="UP000039324"/>
    </source>
</evidence>
<feature type="transmembrane region" description="Helical" evidence="1">
    <location>
        <begin position="794"/>
        <end position="811"/>
    </location>
</feature>
<keyword evidence="1" id="KW-0472">Membrane</keyword>
<feature type="transmembrane region" description="Helical" evidence="1">
    <location>
        <begin position="700"/>
        <end position="718"/>
    </location>
</feature>
<accession>A0A0G4IPF1</accession>
<feature type="chain" id="PRO_5005192934" evidence="2">
    <location>
        <begin position="20"/>
        <end position="857"/>
    </location>
</feature>
<dbReference type="AlphaFoldDB" id="A0A0G4IPF1"/>
<dbReference type="EMBL" id="CDSF01000078">
    <property type="protein sequence ID" value="CEO97092.1"/>
    <property type="molecule type" value="Genomic_DNA"/>
</dbReference>
<sequence>MDAVWVFAAIAAVAGVTSAAYWEPGDECYVDRNGTAVRTVVEQVFGFGVFRLADSVVPERVRITKPNEVFVNVTTLDQARQALLDLRLSARQLMTILQRMLDLTDARGSDTNIPEWLQSDVVVACERLIINVTDEITPDLIDKLMVILNLHRVHRSSRQSAPQRFWTSCVVLSMFRSFGLAIVNGGDPDSNTHFGRFVRLSRSPLFVPTNYSTAHAKSLEVSETYQWGDIYSSFSSAVFGYSIECALWAPSEHPELVHQVVLSLLRNRQDVPRRLVLKLQQIADSILERRDSGRIAPLEDVSTLLLMISIDWDYSRHVPLESLAGAIQPLGPRALLQIDLLEMMVGAGLGITLDAFAEAVKEKIRTSDNTEFATVLAAVDNCLSEPARSRVNHLDLVVSEFNRPERQAEAGFFGPPRFWGLGAWRAFVLMIGESVSPTNVLSVPGRSLNNLSVSLLPVLTDSDCDRVVPLLEWRCLGEESIVKAYELAVNITSLGAGPTPLLASAFESVIWDAIHGNVSDNADLCYALMGYSITRSSGKPLPLQSLPYDTVVKVFHWTIGTIACDPGMQGLLFVAQFLADALDLHEKPQMVFEVVTQIPRIQAWPTSEPSQISRWAALGNLRRDRVANLSGRCRAALYLAEFPCSRLLAPNPNLEMPHALSAIDIGYNALWNEIPTSIPSLPDDLRNTKSETVSRPAQGFLLPAATLGMLSAAAVAYSRGRRPSPEHSVPARSKRQERLMPIVAWAIGAFGGAAVERMLIRVSERSSVHDVNGEDFDPPATTFADWMMAHGGNIIFGIVTLLCAINLAIIVKEFARQPHPRDIVYRPPATWDWTNVANTLTDNDFAVTDGWPAYVGD</sequence>
<reference evidence="3 4" key="1">
    <citation type="submission" date="2015-02" db="EMBL/GenBank/DDBJ databases">
        <authorList>
            <person name="Chooi Y.-H."/>
        </authorList>
    </citation>
    <scope>NUCLEOTIDE SEQUENCE [LARGE SCALE GENOMIC DNA]</scope>
    <source>
        <strain evidence="3">E3</strain>
    </source>
</reference>
<evidence type="ECO:0000313" key="3">
    <source>
        <dbReference type="EMBL" id="CEO97092.1"/>
    </source>
</evidence>
<protein>
    <submittedName>
        <fullName evidence="3">Uncharacterized protein</fullName>
    </submittedName>
</protein>
<proteinExistence type="predicted"/>
<dbReference type="Proteomes" id="UP000039324">
    <property type="component" value="Unassembled WGS sequence"/>
</dbReference>
<name>A0A0G4IPF1_PLABS</name>
<feature type="transmembrane region" description="Helical" evidence="1">
    <location>
        <begin position="739"/>
        <end position="760"/>
    </location>
</feature>
<evidence type="ECO:0000256" key="2">
    <source>
        <dbReference type="SAM" id="SignalP"/>
    </source>
</evidence>
<organism evidence="3 4">
    <name type="scientific">Plasmodiophora brassicae</name>
    <name type="common">Clubroot disease agent</name>
    <dbReference type="NCBI Taxonomy" id="37360"/>
    <lineage>
        <taxon>Eukaryota</taxon>
        <taxon>Sar</taxon>
        <taxon>Rhizaria</taxon>
        <taxon>Endomyxa</taxon>
        <taxon>Phytomyxea</taxon>
        <taxon>Plasmodiophorida</taxon>
        <taxon>Plasmodiophoridae</taxon>
        <taxon>Plasmodiophora</taxon>
    </lineage>
</organism>
<evidence type="ECO:0000256" key="1">
    <source>
        <dbReference type="SAM" id="Phobius"/>
    </source>
</evidence>